<sequence>MSVLQQTMNFQQASFYLTFTVIALDGLWHPRTQTFTVFFLVSVTLPHRFTGMSRYDWNNPPPPGTEYEGPEASSSVHSQIDLDQLEGIKQIEPSFSQALQCLAEERAVSSEKNHVAGVMNDDGAGSVRDRILDDLEAIREAGVDGLVHILDAGEGNTLLLDRVLDHLSTGTDKEGVLDTAPGRDPTDQGKNRTSPGRTPEAIRSQSRLERKSSKYDYTAHRKRGEDFDGDLVDEDIRREDSEEDVGADSQPESDHAPIPFKNDGSFLEMFKKMQEEQKVKEEPSEETVPKKPVFGAFGKRRGGKVLKTGMVAKVRNVEEEANSAQDAWSVYMQEVRKYKEVHCDDDSKTRPLVK</sequence>
<proteinExistence type="predicted"/>
<protein>
    <submittedName>
        <fullName evidence="2">Uncharacterized protein</fullName>
    </submittedName>
</protein>
<dbReference type="EMBL" id="KB631941">
    <property type="protein sequence ID" value="ERL87381.1"/>
    <property type="molecule type" value="Genomic_DNA"/>
</dbReference>
<dbReference type="PANTHER" id="PTHR34753:SF1">
    <property type="entry name" value="TELOMERASE RNA COMPONENT INTERACTING RNASE"/>
    <property type="match status" value="1"/>
</dbReference>
<dbReference type="Proteomes" id="UP000030742">
    <property type="component" value="Unassembled WGS sequence"/>
</dbReference>
<reference evidence="2 3" key="1">
    <citation type="journal article" date="2013" name="Genome Biol.">
        <title>Draft genome of the mountain pine beetle, Dendroctonus ponderosae Hopkins, a major forest pest.</title>
        <authorList>
            <person name="Keeling C.I."/>
            <person name="Yuen M.M."/>
            <person name="Liao N.Y."/>
            <person name="Docking T.R."/>
            <person name="Chan S.K."/>
            <person name="Taylor G.A."/>
            <person name="Palmquist D.L."/>
            <person name="Jackman S.D."/>
            <person name="Nguyen A."/>
            <person name="Li M."/>
            <person name="Henderson H."/>
            <person name="Janes J.K."/>
            <person name="Zhao Y."/>
            <person name="Pandoh P."/>
            <person name="Moore R."/>
            <person name="Sperling F.A."/>
            <person name="Huber D.P."/>
            <person name="Birol I."/>
            <person name="Jones S.J."/>
            <person name="Bohlmann J."/>
        </authorList>
    </citation>
    <scope>NUCLEOTIDE SEQUENCE</scope>
</reference>
<feature type="region of interest" description="Disordered" evidence="1">
    <location>
        <begin position="52"/>
        <end position="74"/>
    </location>
</feature>
<dbReference type="AlphaFoldDB" id="U4U9X8"/>
<name>U4U9X8_DENPD</name>
<dbReference type="STRING" id="77166.U4U9X8"/>
<dbReference type="OrthoDB" id="5983145at2759"/>
<evidence type="ECO:0000313" key="3">
    <source>
        <dbReference type="Proteomes" id="UP000030742"/>
    </source>
</evidence>
<organism evidence="2 3">
    <name type="scientific">Dendroctonus ponderosae</name>
    <name type="common">Mountain pine beetle</name>
    <dbReference type="NCBI Taxonomy" id="77166"/>
    <lineage>
        <taxon>Eukaryota</taxon>
        <taxon>Metazoa</taxon>
        <taxon>Ecdysozoa</taxon>
        <taxon>Arthropoda</taxon>
        <taxon>Hexapoda</taxon>
        <taxon>Insecta</taxon>
        <taxon>Pterygota</taxon>
        <taxon>Neoptera</taxon>
        <taxon>Endopterygota</taxon>
        <taxon>Coleoptera</taxon>
        <taxon>Polyphaga</taxon>
        <taxon>Cucujiformia</taxon>
        <taxon>Curculionidae</taxon>
        <taxon>Scolytinae</taxon>
        <taxon>Dendroctonus</taxon>
    </lineage>
</organism>
<dbReference type="GO" id="GO:0008409">
    <property type="term" value="F:5'-3' exonuclease activity"/>
    <property type="evidence" value="ECO:0007669"/>
    <property type="project" value="InterPro"/>
</dbReference>
<feature type="region of interest" description="Disordered" evidence="1">
    <location>
        <begin position="274"/>
        <end position="295"/>
    </location>
</feature>
<dbReference type="PANTHER" id="PTHR34753">
    <property type="entry name" value="TELOMERASE RNA COMPONENT INTERACTING RNASE"/>
    <property type="match status" value="1"/>
</dbReference>
<feature type="compositionally biased region" description="Basic and acidic residues" evidence="1">
    <location>
        <begin position="206"/>
        <end position="226"/>
    </location>
</feature>
<evidence type="ECO:0000313" key="2">
    <source>
        <dbReference type="EMBL" id="ERL87381.1"/>
    </source>
</evidence>
<accession>U4U9X8</accession>
<dbReference type="InterPro" id="IPR038838">
    <property type="entry name" value="TRIR"/>
</dbReference>
<dbReference type="GO" id="GO:0008408">
    <property type="term" value="F:3'-5' exonuclease activity"/>
    <property type="evidence" value="ECO:0007669"/>
    <property type="project" value="InterPro"/>
</dbReference>
<evidence type="ECO:0000256" key="1">
    <source>
        <dbReference type="SAM" id="MobiDB-lite"/>
    </source>
</evidence>
<feature type="region of interest" description="Disordered" evidence="1">
    <location>
        <begin position="171"/>
        <end position="259"/>
    </location>
</feature>
<gene>
    <name evidence="2" type="ORF">D910_04776</name>
</gene>